<dbReference type="RefSeq" id="WP_130429117.1">
    <property type="nucleotide sequence ID" value="NZ_CP034841.1"/>
</dbReference>
<dbReference type="Proteomes" id="UP000289326">
    <property type="component" value="Chromosome"/>
</dbReference>
<feature type="transmembrane region" description="Helical" evidence="1">
    <location>
        <begin position="170"/>
        <end position="194"/>
    </location>
</feature>
<accession>A0A4P6MQJ0</accession>
<feature type="transmembrane region" description="Helical" evidence="1">
    <location>
        <begin position="73"/>
        <end position="93"/>
    </location>
</feature>
<name>A0A4P6MQJ0_9BACT</name>
<proteinExistence type="predicted"/>
<dbReference type="AlphaFoldDB" id="A0A4P6MQJ0"/>
<feature type="transmembrane region" description="Helical" evidence="1">
    <location>
        <begin position="21"/>
        <end position="43"/>
    </location>
</feature>
<protein>
    <recommendedName>
        <fullName evidence="4">ECF transporter S component</fullName>
    </recommendedName>
</protein>
<evidence type="ECO:0000313" key="2">
    <source>
        <dbReference type="EMBL" id="QBF34339.1"/>
    </source>
</evidence>
<dbReference type="Gene3D" id="1.10.1760.20">
    <property type="match status" value="1"/>
</dbReference>
<evidence type="ECO:0000256" key="1">
    <source>
        <dbReference type="SAM" id="Phobius"/>
    </source>
</evidence>
<feature type="transmembrane region" description="Helical" evidence="1">
    <location>
        <begin position="128"/>
        <end position="150"/>
    </location>
</feature>
<feature type="transmembrane region" description="Helical" evidence="1">
    <location>
        <begin position="49"/>
        <end position="66"/>
    </location>
</feature>
<dbReference type="KEGG" id="mphi:EG856_00080"/>
<sequence>MSTKLYNKIKTISKSNLTYHLVILSIYLAYFIASGFSVFLAYFPFGPTWLTYLPLIVAIATIHLGFSGALIAGFGFGLSSFIASLLLGLFWFQNIDISIVSRIFVGVVVYIFYLILKLQKRPRLWKFIILVFAATEANSVFVFSSLYLHSTFIAKLIGLPDFKTILLLNIVNLIAEPIFNVFMAFLIYFPILAIRKKYEQRKNTSW</sequence>
<organism evidence="2 3">
    <name type="scientific">Mycoplasmopsis phocirhinis</name>
    <dbReference type="NCBI Taxonomy" id="142650"/>
    <lineage>
        <taxon>Bacteria</taxon>
        <taxon>Bacillati</taxon>
        <taxon>Mycoplasmatota</taxon>
        <taxon>Mycoplasmoidales</taxon>
        <taxon>Metamycoplasmataceae</taxon>
        <taxon>Mycoplasmopsis</taxon>
    </lineage>
</organism>
<dbReference type="OrthoDB" id="398992at2"/>
<keyword evidence="1" id="KW-0812">Transmembrane</keyword>
<evidence type="ECO:0000313" key="3">
    <source>
        <dbReference type="Proteomes" id="UP000289326"/>
    </source>
</evidence>
<gene>
    <name evidence="2" type="ORF">EG856_00080</name>
</gene>
<dbReference type="EMBL" id="CP034841">
    <property type="protein sequence ID" value="QBF34339.1"/>
    <property type="molecule type" value="Genomic_DNA"/>
</dbReference>
<keyword evidence="1" id="KW-0472">Membrane</keyword>
<keyword evidence="3" id="KW-1185">Reference proteome</keyword>
<reference evidence="2 3" key="1">
    <citation type="submission" date="2019-01" db="EMBL/GenBank/DDBJ databases">
        <title>Complete sequence and annotation of the Mycoplasma phocirhinis strain 852T genome.</title>
        <authorList>
            <person name="Frasca S.Jr."/>
            <person name="Kutish G.F."/>
            <person name="Castellanos Gell J."/>
            <person name="Michaels D.L."/>
            <person name="Brown D.R."/>
        </authorList>
    </citation>
    <scope>NUCLEOTIDE SEQUENCE [LARGE SCALE GENOMIC DNA]</scope>
    <source>
        <strain evidence="2 3">852</strain>
    </source>
</reference>
<keyword evidence="1" id="KW-1133">Transmembrane helix</keyword>
<evidence type="ECO:0008006" key="4">
    <source>
        <dbReference type="Google" id="ProtNLM"/>
    </source>
</evidence>
<feature type="transmembrane region" description="Helical" evidence="1">
    <location>
        <begin position="99"/>
        <end position="116"/>
    </location>
</feature>